<dbReference type="EMBL" id="JAERRF010000002">
    <property type="protein sequence ID" value="MBL1095777.1"/>
    <property type="molecule type" value="Genomic_DNA"/>
</dbReference>
<evidence type="ECO:0000313" key="2">
    <source>
        <dbReference type="EMBL" id="MBL1095777.1"/>
    </source>
</evidence>
<gene>
    <name evidence="2" type="ORF">JK363_03585</name>
</gene>
<dbReference type="InterPro" id="IPR028082">
    <property type="entry name" value="Peripla_BP_I"/>
</dbReference>
<proteinExistence type="predicted"/>
<feature type="compositionally biased region" description="Low complexity" evidence="1">
    <location>
        <begin position="52"/>
        <end position="68"/>
    </location>
</feature>
<evidence type="ECO:0000313" key="3">
    <source>
        <dbReference type="Proteomes" id="UP000634229"/>
    </source>
</evidence>
<sequence>MTAAVPSLPKIELLIESLERLVLLSPGQRGPAPQILLTQLTEAVGTADGLDATDTADATDAAHPAGTTRRTEAERIADGLCARFSAGGRARLPFAQVAGKTMGPPRERVGKTFQKIEEELVRNRPGGFGKLRLSQFRLMCAVVEADLTRPQADAQPEELRNQIYEARCSSSAVLRTLETLSGGEEPPPGIPGTAWYWLRRPVFGMLPRWWYGRRHRRRMTRQGGWYAKWAELPEKGADFYADAVRLTAGSEAAAGPEGRALIVDALLRALLADVERAFRHPRLSPWGRRRRHRVVLVLPQFPGGGSDAGLLVERFPSAVEHTGCTGAMLVAVVQPDEQRTESFAEAAITLKSWIGSTGAGGARVVRVAVASHPDDPDAARWLVRYPETPVGKARSDAAPRVEAVLAGVAGLTALALLGAYGAAWVTKGSDTACLGEGGGSASASPPGSGRSTPRLPDRSPQEVYDDIRAGIDKENEKADRAAREGAVVRTVVHLGLPVTADDWEEAKYSGAIPELRGIALAQREINRQAAQQEKSEVWLKVRQVDAGQGFAKAPAAAELLVREVRRAGSAAGGERILGVVGLGQSRKDTLRARDILADGGLPMIGTSATAEQMQGSAMYRQIPPDNGREARIAAEFARHGNIVRTAPGECAPAEKAVVIGDPHDIYSTNLSERFAEEFKGARQIWFPLGDASASPPSGLNDGGDEWVSSSTQMATSICRRLTEEPRTVVYWAARANEFESFLNAFDEGTMCKGRVTVLGGNDLTNAVVEDQRPTERHSGLRLYYAAPALPNDDPPNVIGIAFRRQYAEAYGDDLWSNDGRAPLAWDALQVLSEGINAAYRTAGRAPFGRTAVQIALEQGVGGTDGVRGATGSLVFAENRKVPRNKRLLMLYDRAEASPAIALECGIRDSGEEATTWGPGHRFSCPSDRDD</sequence>
<accession>A0ABS1N6S4</accession>
<feature type="compositionally biased region" description="Low complexity" evidence="1">
    <location>
        <begin position="441"/>
        <end position="451"/>
    </location>
</feature>
<dbReference type="SUPFAM" id="SSF53822">
    <property type="entry name" value="Periplasmic binding protein-like I"/>
    <property type="match status" value="1"/>
</dbReference>
<reference evidence="2 3" key="1">
    <citation type="submission" date="2021-01" db="EMBL/GenBank/DDBJ databases">
        <title>WGS of actinomycetes isolated from Thailand.</title>
        <authorList>
            <person name="Thawai C."/>
        </authorList>
    </citation>
    <scope>NUCLEOTIDE SEQUENCE [LARGE SCALE GENOMIC DNA]</scope>
    <source>
        <strain evidence="2 3">CA1R205</strain>
    </source>
</reference>
<comment type="caution">
    <text evidence="2">The sequence shown here is derived from an EMBL/GenBank/DDBJ whole genome shotgun (WGS) entry which is preliminary data.</text>
</comment>
<feature type="region of interest" description="Disordered" evidence="1">
    <location>
        <begin position="52"/>
        <end position="72"/>
    </location>
</feature>
<feature type="region of interest" description="Disordered" evidence="1">
    <location>
        <begin position="436"/>
        <end position="462"/>
    </location>
</feature>
<evidence type="ECO:0000256" key="1">
    <source>
        <dbReference type="SAM" id="MobiDB-lite"/>
    </source>
</evidence>
<keyword evidence="3" id="KW-1185">Reference proteome</keyword>
<dbReference type="Proteomes" id="UP000634229">
    <property type="component" value="Unassembled WGS sequence"/>
</dbReference>
<dbReference type="Gene3D" id="3.40.50.2300">
    <property type="match status" value="2"/>
</dbReference>
<evidence type="ECO:0008006" key="4">
    <source>
        <dbReference type="Google" id="ProtNLM"/>
    </source>
</evidence>
<protein>
    <recommendedName>
        <fullName evidence="4">ABC transporter substrate-binding protein</fullName>
    </recommendedName>
</protein>
<organism evidence="2 3">
    <name type="scientific">Streptomyces coffeae</name>
    <dbReference type="NCBI Taxonomy" id="621382"/>
    <lineage>
        <taxon>Bacteria</taxon>
        <taxon>Bacillati</taxon>
        <taxon>Actinomycetota</taxon>
        <taxon>Actinomycetes</taxon>
        <taxon>Kitasatosporales</taxon>
        <taxon>Streptomycetaceae</taxon>
        <taxon>Streptomyces</taxon>
    </lineage>
</organism>
<name>A0ABS1N6S4_9ACTN</name>